<name>A0A919TEJ3_9ACTN</name>
<dbReference type="RefSeq" id="WP_213008477.1">
    <property type="nucleotide sequence ID" value="NZ_BOQN01000058.1"/>
</dbReference>
<dbReference type="NCBIfam" id="TIGR00711">
    <property type="entry name" value="efflux_EmrB"/>
    <property type="match status" value="1"/>
</dbReference>
<proteinExistence type="predicted"/>
<feature type="transmembrane region" description="Helical" evidence="7">
    <location>
        <begin position="61"/>
        <end position="79"/>
    </location>
</feature>
<comment type="subcellular location">
    <subcellularLocation>
        <location evidence="1">Cell membrane</location>
        <topology evidence="1">Multi-pass membrane protein</topology>
    </subcellularLocation>
</comment>
<evidence type="ECO:0000313" key="9">
    <source>
        <dbReference type="EMBL" id="GIM92621.1"/>
    </source>
</evidence>
<keyword evidence="5 7" id="KW-1133">Transmembrane helix</keyword>
<keyword evidence="2" id="KW-0813">Transport</keyword>
<dbReference type="SUPFAM" id="SSF103473">
    <property type="entry name" value="MFS general substrate transporter"/>
    <property type="match status" value="1"/>
</dbReference>
<accession>A0A919TEJ3</accession>
<organism evidence="9 10">
    <name type="scientific">Paractinoplanes toevensis</name>
    <dbReference type="NCBI Taxonomy" id="571911"/>
    <lineage>
        <taxon>Bacteria</taxon>
        <taxon>Bacillati</taxon>
        <taxon>Actinomycetota</taxon>
        <taxon>Actinomycetes</taxon>
        <taxon>Micromonosporales</taxon>
        <taxon>Micromonosporaceae</taxon>
        <taxon>Paractinoplanes</taxon>
    </lineage>
</organism>
<gene>
    <name evidence="9" type="ORF">Ato02nite_044140</name>
</gene>
<feature type="domain" description="Major facilitator superfamily (MFS) profile" evidence="8">
    <location>
        <begin position="25"/>
        <end position="513"/>
    </location>
</feature>
<feature type="transmembrane region" description="Helical" evidence="7">
    <location>
        <begin position="340"/>
        <end position="360"/>
    </location>
</feature>
<sequence length="517" mass="54705">MASFSSAKEHGTKTIETEVNNSWWPLVAIVTAVSLLMMSATIVAVALPDIQRDLNADLTDLQWIINSFTLAMAVFQLVAGTLGDRYGRRRTFIIGMVLFALASLACGLATTPGLLIAARTAQGLAGAIMFATSLALVAQCYSGQKRGLAFGVRGAVAGVAVALGPLLGGALIAAVNWRWVFFINLPFAVITIAIAMAKLPRHEELRRGQRLDFGGLITFTGSLVLLMLALLQGNDHGWTSTRILTMFGGSALLLVIFLIIETRHPEPMLKLTLFRNRSFTGTQLATVATHGSFFALLVYLSLFLQNDLGYSAFKTGLCFLAVNIPILLMGPVAGGFMDKLPAWLLPALGLLFVGGGLLVMHRLNNDSSWTDLAVGMAIVGLGLGMTLPALGSLSMEVADQQYLGMAAGTNNTFSQAGMAIGVAVYGALLENEITASMTQSLGGTGAPVEDLAHAAANGQIAQVLPHLPEQYRDTVVQAAHQAFVTGLNHLFLIAAAVAFAGLVLAVTLIRQRVTTRV</sequence>
<dbReference type="PROSITE" id="PS50850">
    <property type="entry name" value="MFS"/>
    <property type="match status" value="1"/>
</dbReference>
<keyword evidence="4 7" id="KW-0812">Transmembrane</keyword>
<dbReference type="PANTHER" id="PTHR42718:SF49">
    <property type="entry name" value="EXPORT PROTEIN"/>
    <property type="match status" value="1"/>
</dbReference>
<feature type="transmembrane region" description="Helical" evidence="7">
    <location>
        <begin position="490"/>
        <end position="509"/>
    </location>
</feature>
<feature type="transmembrane region" description="Helical" evidence="7">
    <location>
        <begin position="91"/>
        <end position="110"/>
    </location>
</feature>
<dbReference type="CDD" id="cd17321">
    <property type="entry name" value="MFS_MMR_MDR_like"/>
    <property type="match status" value="1"/>
</dbReference>
<dbReference type="Proteomes" id="UP000677082">
    <property type="component" value="Unassembled WGS sequence"/>
</dbReference>
<feature type="transmembrane region" description="Helical" evidence="7">
    <location>
        <begin position="150"/>
        <end position="173"/>
    </location>
</feature>
<evidence type="ECO:0000256" key="3">
    <source>
        <dbReference type="ARBA" id="ARBA00022475"/>
    </source>
</evidence>
<dbReference type="PANTHER" id="PTHR42718">
    <property type="entry name" value="MAJOR FACILITATOR SUPERFAMILY MULTIDRUG TRANSPORTER MFSC"/>
    <property type="match status" value="1"/>
</dbReference>
<evidence type="ECO:0000256" key="1">
    <source>
        <dbReference type="ARBA" id="ARBA00004651"/>
    </source>
</evidence>
<keyword evidence="10" id="KW-1185">Reference proteome</keyword>
<feature type="transmembrane region" description="Helical" evidence="7">
    <location>
        <begin position="308"/>
        <end position="328"/>
    </location>
</feature>
<evidence type="ECO:0000256" key="5">
    <source>
        <dbReference type="ARBA" id="ARBA00022989"/>
    </source>
</evidence>
<comment type="caution">
    <text evidence="9">The sequence shown here is derived from an EMBL/GenBank/DDBJ whole genome shotgun (WGS) entry which is preliminary data.</text>
</comment>
<dbReference type="GO" id="GO:0022857">
    <property type="term" value="F:transmembrane transporter activity"/>
    <property type="evidence" value="ECO:0007669"/>
    <property type="project" value="InterPro"/>
</dbReference>
<dbReference type="Gene3D" id="1.20.1250.20">
    <property type="entry name" value="MFS general substrate transporter like domains"/>
    <property type="match status" value="1"/>
</dbReference>
<dbReference type="AlphaFoldDB" id="A0A919TEJ3"/>
<evidence type="ECO:0000256" key="2">
    <source>
        <dbReference type="ARBA" id="ARBA00022448"/>
    </source>
</evidence>
<feature type="transmembrane region" description="Helical" evidence="7">
    <location>
        <begin position="243"/>
        <end position="260"/>
    </location>
</feature>
<keyword evidence="3" id="KW-1003">Cell membrane</keyword>
<dbReference type="InterPro" id="IPR020846">
    <property type="entry name" value="MFS_dom"/>
</dbReference>
<evidence type="ECO:0000313" key="10">
    <source>
        <dbReference type="Proteomes" id="UP000677082"/>
    </source>
</evidence>
<dbReference type="PRINTS" id="PR01036">
    <property type="entry name" value="TCRTETB"/>
</dbReference>
<dbReference type="Pfam" id="PF07690">
    <property type="entry name" value="MFS_1"/>
    <property type="match status" value="1"/>
</dbReference>
<feature type="transmembrane region" description="Helical" evidence="7">
    <location>
        <begin position="372"/>
        <end position="390"/>
    </location>
</feature>
<evidence type="ECO:0000256" key="6">
    <source>
        <dbReference type="ARBA" id="ARBA00023136"/>
    </source>
</evidence>
<dbReference type="InterPro" id="IPR036259">
    <property type="entry name" value="MFS_trans_sf"/>
</dbReference>
<evidence type="ECO:0000256" key="7">
    <source>
        <dbReference type="SAM" id="Phobius"/>
    </source>
</evidence>
<protein>
    <submittedName>
        <fullName evidence="9">MFS transporter</fullName>
    </submittedName>
</protein>
<dbReference type="InterPro" id="IPR004638">
    <property type="entry name" value="EmrB-like"/>
</dbReference>
<dbReference type="InterPro" id="IPR011701">
    <property type="entry name" value="MFS"/>
</dbReference>
<feature type="transmembrane region" description="Helical" evidence="7">
    <location>
        <begin position="211"/>
        <end position="231"/>
    </location>
</feature>
<feature type="transmembrane region" description="Helical" evidence="7">
    <location>
        <begin position="116"/>
        <end position="138"/>
    </location>
</feature>
<reference evidence="9 10" key="1">
    <citation type="submission" date="2021-03" db="EMBL/GenBank/DDBJ databases">
        <title>Whole genome shotgun sequence of Actinoplanes toevensis NBRC 105298.</title>
        <authorList>
            <person name="Komaki H."/>
            <person name="Tamura T."/>
        </authorList>
    </citation>
    <scope>NUCLEOTIDE SEQUENCE [LARGE SCALE GENOMIC DNA]</scope>
    <source>
        <strain evidence="9 10">NBRC 105298</strain>
    </source>
</reference>
<feature type="transmembrane region" description="Helical" evidence="7">
    <location>
        <begin position="23"/>
        <end position="46"/>
    </location>
</feature>
<feature type="transmembrane region" description="Helical" evidence="7">
    <location>
        <begin position="179"/>
        <end position="199"/>
    </location>
</feature>
<dbReference type="Gene3D" id="1.20.1720.10">
    <property type="entry name" value="Multidrug resistance protein D"/>
    <property type="match status" value="1"/>
</dbReference>
<feature type="transmembrane region" description="Helical" evidence="7">
    <location>
        <begin position="402"/>
        <end position="428"/>
    </location>
</feature>
<dbReference type="EMBL" id="BOQN01000058">
    <property type="protein sequence ID" value="GIM92621.1"/>
    <property type="molecule type" value="Genomic_DNA"/>
</dbReference>
<feature type="transmembrane region" description="Helical" evidence="7">
    <location>
        <begin position="281"/>
        <end position="302"/>
    </location>
</feature>
<evidence type="ECO:0000259" key="8">
    <source>
        <dbReference type="PROSITE" id="PS50850"/>
    </source>
</evidence>
<dbReference type="GO" id="GO:0005886">
    <property type="term" value="C:plasma membrane"/>
    <property type="evidence" value="ECO:0007669"/>
    <property type="project" value="UniProtKB-SubCell"/>
</dbReference>
<keyword evidence="6 7" id="KW-0472">Membrane</keyword>
<evidence type="ECO:0000256" key="4">
    <source>
        <dbReference type="ARBA" id="ARBA00022692"/>
    </source>
</evidence>